<reference evidence="1 2" key="1">
    <citation type="submission" date="2021-06" db="EMBL/GenBank/DDBJ databases">
        <title>Caerostris extrusa draft genome.</title>
        <authorList>
            <person name="Kono N."/>
            <person name="Arakawa K."/>
        </authorList>
    </citation>
    <scope>NUCLEOTIDE SEQUENCE [LARGE SCALE GENOMIC DNA]</scope>
</reference>
<evidence type="ECO:0000313" key="2">
    <source>
        <dbReference type="Proteomes" id="UP001054945"/>
    </source>
</evidence>
<name>A0AAV4QUK0_CAEEX</name>
<evidence type="ECO:0000313" key="1">
    <source>
        <dbReference type="EMBL" id="GIY11358.1"/>
    </source>
</evidence>
<sequence length="72" mass="7739">SSSPTINDINLSAEVPIPKLYYLLVAVAATVVANRVHQANVCVVVECVCVPVYLYLAGERYTPGQKTVITGF</sequence>
<dbReference type="EMBL" id="BPLR01006640">
    <property type="protein sequence ID" value="GIY11358.1"/>
    <property type="molecule type" value="Genomic_DNA"/>
</dbReference>
<proteinExistence type="predicted"/>
<dbReference type="Proteomes" id="UP001054945">
    <property type="component" value="Unassembled WGS sequence"/>
</dbReference>
<accession>A0AAV4QUK0</accession>
<dbReference type="AlphaFoldDB" id="A0AAV4QUK0"/>
<comment type="caution">
    <text evidence="1">The sequence shown here is derived from an EMBL/GenBank/DDBJ whole genome shotgun (WGS) entry which is preliminary data.</text>
</comment>
<feature type="non-terminal residue" evidence="1">
    <location>
        <position position="1"/>
    </location>
</feature>
<organism evidence="1 2">
    <name type="scientific">Caerostris extrusa</name>
    <name type="common">Bark spider</name>
    <name type="synonym">Caerostris bankana</name>
    <dbReference type="NCBI Taxonomy" id="172846"/>
    <lineage>
        <taxon>Eukaryota</taxon>
        <taxon>Metazoa</taxon>
        <taxon>Ecdysozoa</taxon>
        <taxon>Arthropoda</taxon>
        <taxon>Chelicerata</taxon>
        <taxon>Arachnida</taxon>
        <taxon>Araneae</taxon>
        <taxon>Araneomorphae</taxon>
        <taxon>Entelegynae</taxon>
        <taxon>Araneoidea</taxon>
        <taxon>Araneidae</taxon>
        <taxon>Caerostris</taxon>
    </lineage>
</organism>
<protein>
    <submittedName>
        <fullName evidence="1">Uncharacterized protein</fullName>
    </submittedName>
</protein>
<keyword evidence="2" id="KW-1185">Reference proteome</keyword>
<gene>
    <name evidence="1" type="ORF">CEXT_506411</name>
</gene>